<dbReference type="SUPFAM" id="SSF53448">
    <property type="entry name" value="Nucleotide-diphospho-sugar transferases"/>
    <property type="match status" value="1"/>
</dbReference>
<dbReference type="EMBL" id="JAYDYW010000004">
    <property type="protein sequence ID" value="MEE1672818.1"/>
    <property type="molecule type" value="Genomic_DNA"/>
</dbReference>
<dbReference type="EC" id="2.4.-.-" evidence="4"/>
<evidence type="ECO:0000256" key="3">
    <source>
        <dbReference type="ARBA" id="ARBA00022989"/>
    </source>
</evidence>
<dbReference type="PANTHER" id="PTHR21461">
    <property type="entry name" value="GLYCOSYLTRANSFERASE FAMILY 92 PROTEIN"/>
    <property type="match status" value="1"/>
</dbReference>
<evidence type="ECO:0000256" key="1">
    <source>
        <dbReference type="ARBA" id="ARBA00004167"/>
    </source>
</evidence>
<name>A0ABU7G0G9_9ALTE</name>
<comment type="caution">
    <text evidence="4">The sequence shown here is derived from an EMBL/GenBank/DDBJ whole genome shotgun (WGS) entry which is preliminary data.</text>
</comment>
<dbReference type="Gene3D" id="3.90.550.10">
    <property type="entry name" value="Spore Coat Polysaccharide Biosynthesis Protein SpsA, Chain A"/>
    <property type="match status" value="1"/>
</dbReference>
<keyword evidence="2" id="KW-0812">Transmembrane</keyword>
<evidence type="ECO:0000256" key="2">
    <source>
        <dbReference type="ARBA" id="ARBA00022692"/>
    </source>
</evidence>
<accession>A0ABU7G0G9</accession>
<dbReference type="Proteomes" id="UP001310248">
    <property type="component" value="Unassembled WGS sequence"/>
</dbReference>
<dbReference type="Pfam" id="PF13704">
    <property type="entry name" value="Glyco_tranf_2_4"/>
    <property type="match status" value="1"/>
</dbReference>
<dbReference type="RefSeq" id="WP_329774237.1">
    <property type="nucleotide sequence ID" value="NZ_JAYDYW010000004.1"/>
</dbReference>
<keyword evidence="5" id="KW-1185">Reference proteome</keyword>
<reference evidence="5" key="1">
    <citation type="submission" date="2023-07" db="EMBL/GenBank/DDBJ databases">
        <title>Draft genome sequence of Agarivorans aestuarii strain ZMCS4, a CAZymes producing bacteria isolated from the marine brown algae Clodostephus spongiosus.</title>
        <authorList>
            <person name="Lorente B."/>
            <person name="Cabral C."/>
            <person name="Frias J."/>
            <person name="Faria J."/>
            <person name="Toubarro D."/>
        </authorList>
    </citation>
    <scope>NUCLEOTIDE SEQUENCE [LARGE SCALE GENOMIC DNA]</scope>
    <source>
        <strain evidence="5">ZMCS4</strain>
    </source>
</reference>
<keyword evidence="3" id="KW-1133">Transmembrane helix</keyword>
<keyword evidence="4" id="KW-0328">Glycosyltransferase</keyword>
<dbReference type="InterPro" id="IPR029044">
    <property type="entry name" value="Nucleotide-diphossugar_trans"/>
</dbReference>
<sequence length="459" mass="53414">MKDITIKLAAIAKDEAAYLPEWIFHHLEFGFDEIEIYINNTSDNSLKILDKIVNRLPVKYRVVDELYNKSSRDFQFAAYKQLAIEAKTNGFDYVMFLDIDEFWTPSDFKSSIQDLVAKLNFPQAICLQWAMHCDEEKEFSVCHRDSLKVLKHTHVKTLFRTSAPWEKISAHNILGENISYILANGSSYIFPPEESDRAKLARSVETYKFCYVLHRAYRSEKEYISLLGRGRPSTTGIKSNRFGYYSENATKIVLEYPSERVADHKRRYIEFIDSFELCHDIGTAKEFVDSRYNQVLAMIQSAKEKDYTTILRVLKGVKLEEVVRLRTELDEKVFLNNYVESNIRRASPHSLLALFYKWSGNKKRYDSMRVRLALKQASERDDFVKPSNLKSILHKNGVSPKSVTNVFRDLATEHLKEFKLISSEAYAREALVMRPNGVYIAKLVKKIESRKNLLKRVTD</sequence>
<protein>
    <submittedName>
        <fullName evidence="4">Glycosyltransferase family 2 protein</fullName>
        <ecNumber evidence="4">2.4.-.-</ecNumber>
    </submittedName>
</protein>
<evidence type="ECO:0000313" key="5">
    <source>
        <dbReference type="Proteomes" id="UP001310248"/>
    </source>
</evidence>
<dbReference type="GO" id="GO:0016757">
    <property type="term" value="F:glycosyltransferase activity"/>
    <property type="evidence" value="ECO:0007669"/>
    <property type="project" value="UniProtKB-KW"/>
</dbReference>
<organism evidence="4 5">
    <name type="scientific">Agarivorans aestuarii</name>
    <dbReference type="NCBI Taxonomy" id="1563703"/>
    <lineage>
        <taxon>Bacteria</taxon>
        <taxon>Pseudomonadati</taxon>
        <taxon>Pseudomonadota</taxon>
        <taxon>Gammaproteobacteria</taxon>
        <taxon>Alteromonadales</taxon>
        <taxon>Alteromonadaceae</taxon>
        <taxon>Agarivorans</taxon>
    </lineage>
</organism>
<comment type="subcellular location">
    <subcellularLocation>
        <location evidence="1">Membrane</location>
        <topology evidence="1">Single-pass membrane protein</topology>
    </subcellularLocation>
</comment>
<keyword evidence="3" id="KW-0472">Membrane</keyword>
<gene>
    <name evidence="4" type="ORF">SNR37_002228</name>
</gene>
<reference evidence="4 5" key="2">
    <citation type="submission" date="2023-12" db="EMBL/GenBank/DDBJ databases">
        <authorList>
            <consortium name="Cladostephus spongiosus"/>
            <person name="Lorente B."/>
            <person name="Cabral C."/>
            <person name="Frias J."/>
            <person name="Faria J."/>
            <person name="Toubarro D."/>
        </authorList>
    </citation>
    <scope>NUCLEOTIDE SEQUENCE [LARGE SCALE GENOMIC DNA]</scope>
    <source>
        <strain evidence="4 5">ZMCS4</strain>
    </source>
</reference>
<proteinExistence type="predicted"/>
<keyword evidence="4" id="KW-0808">Transferase</keyword>
<evidence type="ECO:0000313" key="4">
    <source>
        <dbReference type="EMBL" id="MEE1672818.1"/>
    </source>
</evidence>
<dbReference type="PANTHER" id="PTHR21461:SF69">
    <property type="entry name" value="GLYCOSYLTRANSFERASE FAMILY 92 PROTEIN"/>
    <property type="match status" value="1"/>
</dbReference>